<dbReference type="Pfam" id="PF08362">
    <property type="entry name" value="TetR_C_3"/>
    <property type="match status" value="1"/>
</dbReference>
<dbReference type="InterPro" id="IPR013573">
    <property type="entry name" value="Tscrpt_reg_YcdC_C"/>
</dbReference>
<dbReference type="RefSeq" id="WP_231714782.1">
    <property type="nucleotide sequence ID" value="NZ_FUWJ01000002.1"/>
</dbReference>
<dbReference type="InterPro" id="IPR036271">
    <property type="entry name" value="Tet_transcr_reg_TetR-rel_C_sf"/>
</dbReference>
<feature type="DNA-binding region" description="H-T-H motif" evidence="2">
    <location>
        <begin position="40"/>
        <end position="59"/>
    </location>
</feature>
<accession>A0A1T4N4L4</accession>
<dbReference type="PANTHER" id="PTHR30055:SF196">
    <property type="entry name" value="HTH-TYPE TRANSCRIPTIONAL REGULATOR RUTR"/>
    <property type="match status" value="1"/>
</dbReference>
<dbReference type="PRINTS" id="PR00455">
    <property type="entry name" value="HTHTETR"/>
</dbReference>
<dbReference type="Proteomes" id="UP000190092">
    <property type="component" value="Unassembled WGS sequence"/>
</dbReference>
<dbReference type="InterPro" id="IPR001647">
    <property type="entry name" value="HTH_TetR"/>
</dbReference>
<dbReference type="InterPro" id="IPR009057">
    <property type="entry name" value="Homeodomain-like_sf"/>
</dbReference>
<evidence type="ECO:0000313" key="4">
    <source>
        <dbReference type="EMBL" id="SJZ74017.1"/>
    </source>
</evidence>
<keyword evidence="5" id="KW-1185">Reference proteome</keyword>
<sequence>MEALRKFNANTRGAIRESNEMRLLQAAETVFAARGFSGATTAEIATRAKLPKANLHYYFRTKAELYRAVLANVLELWLDELDRFTSDREPTEAIAEYVAAKLNWSRKRPNASKVFANEVLHGAPFLKAYLSNDLRRRVEDKSEVVRHWIAQGKMRPLDPKHFFFQLWAVTQHYADFDVQVRAVLGRGRLTDQDFATAAENITALILHGCLVPARTRPA</sequence>
<protein>
    <submittedName>
        <fullName evidence="4">Transcriptional regulator, TetR family</fullName>
    </submittedName>
</protein>
<organism evidence="4 5">
    <name type="scientific">Enhydrobacter aerosaccus</name>
    <dbReference type="NCBI Taxonomy" id="225324"/>
    <lineage>
        <taxon>Bacteria</taxon>
        <taxon>Pseudomonadati</taxon>
        <taxon>Pseudomonadota</taxon>
        <taxon>Alphaproteobacteria</taxon>
        <taxon>Hyphomicrobiales</taxon>
        <taxon>Enhydrobacter</taxon>
    </lineage>
</organism>
<reference evidence="5" key="1">
    <citation type="submission" date="2017-02" db="EMBL/GenBank/DDBJ databases">
        <authorList>
            <person name="Varghese N."/>
            <person name="Submissions S."/>
        </authorList>
    </citation>
    <scope>NUCLEOTIDE SEQUENCE [LARGE SCALE GENOMIC DNA]</scope>
    <source>
        <strain evidence="5">ATCC 27094</strain>
    </source>
</reference>
<dbReference type="InterPro" id="IPR050109">
    <property type="entry name" value="HTH-type_TetR-like_transc_reg"/>
</dbReference>
<keyword evidence="1 2" id="KW-0238">DNA-binding</keyword>
<dbReference type="GO" id="GO:0003700">
    <property type="term" value="F:DNA-binding transcription factor activity"/>
    <property type="evidence" value="ECO:0007669"/>
    <property type="project" value="TreeGrafter"/>
</dbReference>
<dbReference type="STRING" id="225324.SAMN02745126_02100"/>
<dbReference type="GO" id="GO:0045892">
    <property type="term" value="P:negative regulation of DNA-templated transcription"/>
    <property type="evidence" value="ECO:0007669"/>
    <property type="project" value="InterPro"/>
</dbReference>
<feature type="domain" description="HTH tetR-type" evidence="3">
    <location>
        <begin position="17"/>
        <end position="77"/>
    </location>
</feature>
<dbReference type="SUPFAM" id="SSF46689">
    <property type="entry name" value="Homeodomain-like"/>
    <property type="match status" value="1"/>
</dbReference>
<dbReference type="GO" id="GO:0000976">
    <property type="term" value="F:transcription cis-regulatory region binding"/>
    <property type="evidence" value="ECO:0007669"/>
    <property type="project" value="TreeGrafter"/>
</dbReference>
<evidence type="ECO:0000256" key="2">
    <source>
        <dbReference type="PROSITE-ProRule" id="PRU00335"/>
    </source>
</evidence>
<dbReference type="PANTHER" id="PTHR30055">
    <property type="entry name" value="HTH-TYPE TRANSCRIPTIONAL REGULATOR RUTR"/>
    <property type="match status" value="1"/>
</dbReference>
<evidence type="ECO:0000259" key="3">
    <source>
        <dbReference type="PROSITE" id="PS50977"/>
    </source>
</evidence>
<gene>
    <name evidence="4" type="ORF">SAMN02745126_02100</name>
</gene>
<dbReference type="PROSITE" id="PS50977">
    <property type="entry name" value="HTH_TETR_2"/>
    <property type="match status" value="1"/>
</dbReference>
<dbReference type="Pfam" id="PF00440">
    <property type="entry name" value="TetR_N"/>
    <property type="match status" value="1"/>
</dbReference>
<evidence type="ECO:0000256" key="1">
    <source>
        <dbReference type="ARBA" id="ARBA00023125"/>
    </source>
</evidence>
<dbReference type="Gene3D" id="1.10.357.10">
    <property type="entry name" value="Tetracycline Repressor, domain 2"/>
    <property type="match status" value="1"/>
</dbReference>
<name>A0A1T4N4L4_9HYPH</name>
<dbReference type="EMBL" id="FUWJ01000002">
    <property type="protein sequence ID" value="SJZ74017.1"/>
    <property type="molecule type" value="Genomic_DNA"/>
</dbReference>
<dbReference type="SUPFAM" id="SSF48498">
    <property type="entry name" value="Tetracyclin repressor-like, C-terminal domain"/>
    <property type="match status" value="1"/>
</dbReference>
<dbReference type="Gene3D" id="1.10.10.60">
    <property type="entry name" value="Homeodomain-like"/>
    <property type="match status" value="1"/>
</dbReference>
<proteinExistence type="predicted"/>
<dbReference type="AlphaFoldDB" id="A0A1T4N4L4"/>
<evidence type="ECO:0000313" key="5">
    <source>
        <dbReference type="Proteomes" id="UP000190092"/>
    </source>
</evidence>